<dbReference type="InterPro" id="IPR023213">
    <property type="entry name" value="CAT-like_dom_sf"/>
</dbReference>
<dbReference type="Gene3D" id="3.30.300.30">
    <property type="match status" value="1"/>
</dbReference>
<keyword evidence="8" id="KW-1185">Reference proteome</keyword>
<evidence type="ECO:0000256" key="1">
    <source>
        <dbReference type="ARBA" id="ARBA00001957"/>
    </source>
</evidence>
<organism evidence="7 8">
    <name type="scientific">Rothia santali</name>
    <dbReference type="NCBI Taxonomy" id="2949643"/>
    <lineage>
        <taxon>Bacteria</taxon>
        <taxon>Bacillati</taxon>
        <taxon>Actinomycetota</taxon>
        <taxon>Actinomycetes</taxon>
        <taxon>Micrococcales</taxon>
        <taxon>Micrococcaceae</taxon>
        <taxon>Rothia</taxon>
    </lineage>
</organism>
<dbReference type="Pfam" id="PF00668">
    <property type="entry name" value="Condensation"/>
    <property type="match status" value="1"/>
</dbReference>
<name>A0A9X2H8H7_9MICC</name>
<feature type="domain" description="Carrier" evidence="6">
    <location>
        <begin position="160"/>
        <end position="235"/>
    </location>
</feature>
<comment type="cofactor">
    <cofactor evidence="1">
        <name>pantetheine 4'-phosphate</name>
        <dbReference type="ChEBI" id="CHEBI:47942"/>
    </cofactor>
</comment>
<dbReference type="PANTHER" id="PTHR45527">
    <property type="entry name" value="NONRIBOSOMAL PEPTIDE SYNTHETASE"/>
    <property type="match status" value="1"/>
</dbReference>
<evidence type="ECO:0000313" key="8">
    <source>
        <dbReference type="Proteomes" id="UP001139502"/>
    </source>
</evidence>
<evidence type="ECO:0000313" key="7">
    <source>
        <dbReference type="EMBL" id="MCP3424656.1"/>
    </source>
</evidence>
<dbReference type="FunFam" id="3.30.559.10:FF:000023">
    <property type="entry name" value="Non-ribosomal peptide synthetase"/>
    <property type="match status" value="1"/>
</dbReference>
<evidence type="ECO:0000256" key="5">
    <source>
        <dbReference type="SAM" id="MobiDB-lite"/>
    </source>
</evidence>
<dbReference type="Gene3D" id="1.10.1200.10">
    <property type="entry name" value="ACP-like"/>
    <property type="match status" value="1"/>
</dbReference>
<dbReference type="RefSeq" id="WP_254164421.1">
    <property type="nucleotide sequence ID" value="NZ_JANAFB010000002.1"/>
</dbReference>
<protein>
    <submittedName>
        <fullName evidence="7">Condensation domain-containing protein</fullName>
    </submittedName>
</protein>
<dbReference type="Pfam" id="PF00550">
    <property type="entry name" value="PP-binding"/>
    <property type="match status" value="1"/>
</dbReference>
<feature type="compositionally biased region" description="Gly residues" evidence="5">
    <location>
        <begin position="735"/>
        <end position="755"/>
    </location>
</feature>
<evidence type="ECO:0000259" key="6">
    <source>
        <dbReference type="PROSITE" id="PS50075"/>
    </source>
</evidence>
<dbReference type="Gene3D" id="3.30.559.30">
    <property type="entry name" value="Nonribosomal peptide synthetase, condensation domain"/>
    <property type="match status" value="1"/>
</dbReference>
<dbReference type="InterPro" id="IPR009081">
    <property type="entry name" value="PP-bd_ACP"/>
</dbReference>
<proteinExistence type="predicted"/>
<keyword evidence="2" id="KW-0596">Phosphopantetheine</keyword>
<dbReference type="GO" id="GO:0016874">
    <property type="term" value="F:ligase activity"/>
    <property type="evidence" value="ECO:0007669"/>
    <property type="project" value="UniProtKB-KW"/>
</dbReference>
<evidence type="ECO:0000256" key="2">
    <source>
        <dbReference type="ARBA" id="ARBA00022450"/>
    </source>
</evidence>
<dbReference type="FunFam" id="1.10.1200.10:FF:000005">
    <property type="entry name" value="Nonribosomal peptide synthetase 1"/>
    <property type="match status" value="1"/>
</dbReference>
<dbReference type="EMBL" id="JANAFB010000002">
    <property type="protein sequence ID" value="MCP3424656.1"/>
    <property type="molecule type" value="Genomic_DNA"/>
</dbReference>
<dbReference type="FunFam" id="3.30.559.30:FF:000006">
    <property type="entry name" value="Yersiniabactin polyketide/non-ribosomal peptide synthetase"/>
    <property type="match status" value="1"/>
</dbReference>
<comment type="caution">
    <text evidence="7">The sequence shown here is derived from an EMBL/GenBank/DDBJ whole genome shotgun (WGS) entry which is preliminary data.</text>
</comment>
<dbReference type="InterPro" id="IPR057737">
    <property type="entry name" value="Condensation_MtbB-like"/>
</dbReference>
<keyword evidence="4" id="KW-0436">Ligase</keyword>
<dbReference type="SUPFAM" id="SSF52777">
    <property type="entry name" value="CoA-dependent acyltransferases"/>
    <property type="match status" value="2"/>
</dbReference>
<dbReference type="InterPro" id="IPR025110">
    <property type="entry name" value="AMP-bd_C"/>
</dbReference>
<dbReference type="InterPro" id="IPR001242">
    <property type="entry name" value="Condensation_dom"/>
</dbReference>
<dbReference type="SUPFAM" id="SSF47336">
    <property type="entry name" value="ACP-like"/>
    <property type="match status" value="1"/>
</dbReference>
<dbReference type="AlphaFoldDB" id="A0A9X2H8H7"/>
<accession>A0A9X2H8H7</accession>
<dbReference type="Gene3D" id="3.40.50.12780">
    <property type="entry name" value="N-terminal domain of ligase-like"/>
    <property type="match status" value="1"/>
</dbReference>
<dbReference type="Pfam" id="PF13193">
    <property type="entry name" value="AMP-binding_C"/>
    <property type="match status" value="1"/>
</dbReference>
<dbReference type="CDD" id="cd19535">
    <property type="entry name" value="Cyc_NRPS"/>
    <property type="match status" value="1"/>
</dbReference>
<gene>
    <name evidence="7" type="ORF">NBM05_01050</name>
</gene>
<evidence type="ECO:0000256" key="4">
    <source>
        <dbReference type="ARBA" id="ARBA00022598"/>
    </source>
</evidence>
<dbReference type="SUPFAM" id="SSF56801">
    <property type="entry name" value="Acetyl-CoA synthetase-like"/>
    <property type="match status" value="1"/>
</dbReference>
<evidence type="ECO:0000256" key="3">
    <source>
        <dbReference type="ARBA" id="ARBA00022553"/>
    </source>
</evidence>
<dbReference type="GO" id="GO:0008610">
    <property type="term" value="P:lipid biosynthetic process"/>
    <property type="evidence" value="ECO:0007669"/>
    <property type="project" value="UniProtKB-ARBA"/>
</dbReference>
<dbReference type="InterPro" id="IPR042099">
    <property type="entry name" value="ANL_N_sf"/>
</dbReference>
<dbReference type="InterPro" id="IPR036736">
    <property type="entry name" value="ACP-like_sf"/>
</dbReference>
<dbReference type="PROSITE" id="PS50075">
    <property type="entry name" value="CARRIER"/>
    <property type="match status" value="1"/>
</dbReference>
<reference evidence="7" key="1">
    <citation type="submission" date="2022-06" db="EMBL/GenBank/DDBJ databases">
        <title>Rothia sp. isolated from sandalwood seedling.</title>
        <authorList>
            <person name="Tuikhar N."/>
            <person name="Kirdat K."/>
            <person name="Thorat V."/>
            <person name="Swetha P."/>
            <person name="Padma S."/>
            <person name="Sundararaj R."/>
            <person name="Yadav A."/>
        </authorList>
    </citation>
    <scope>NUCLEOTIDE SEQUENCE</scope>
    <source>
        <strain evidence="7">AR01</strain>
    </source>
</reference>
<dbReference type="InterPro" id="IPR045851">
    <property type="entry name" value="AMP-bd_C_sf"/>
</dbReference>
<dbReference type="Proteomes" id="UP001139502">
    <property type="component" value="Unassembled WGS sequence"/>
</dbReference>
<dbReference type="GO" id="GO:0043041">
    <property type="term" value="P:amino acid activation for nonribosomal peptide biosynthetic process"/>
    <property type="evidence" value="ECO:0007669"/>
    <property type="project" value="TreeGrafter"/>
</dbReference>
<dbReference type="GO" id="GO:0031177">
    <property type="term" value="F:phosphopantetheine binding"/>
    <property type="evidence" value="ECO:0007669"/>
    <property type="project" value="TreeGrafter"/>
</dbReference>
<sequence>MDRRRRPGPRLSRRPGLTAARFVEARGERWYRTGDLARYDAVGALHFVGRADHRVKVGGVRVELGEVEAALASHPRVRTAVVVLLEDPAPRLAAAVLAEDDVDVAELRSHAAERLPASMTPAAIRTLRDLPLTPNAKADRAAVARLLAEAEDRPEDDSAAPRGDREQELAGLWKELLGASGVSRGDSFFARGGDSLLATRLVADLRARGWDGVGVGTVFRHPVLADLAARLIGAGPAAAGREAAPGIVHDAAGRHEPFPLTGVQRAYLTGRDPAFVLGGAGTSHYTEFDAEDLDVARLARALDRLVERHDMLRAVLDADGAQRVLPEVPPVSVPVRDADPADPEGSLAAFSEEMSHRVLDPARWPLFEVRALRHPHAGRERTRLGVVLDYLVLDALSIMTFYRELQELYLDPDAVLPPLGITFRDCVLASAPDPARERRALEHWRRRVEELPPAPALPLAVDPSAIGVPRFACRSDHLGPAEWTALAGVAREAGLTASSLLLACYGEVLAAWSGRTGVAITLTLFNRPGGHPDLERVLGDFTSLSLAGYDRAPGTSPLEAARRLHGRLGEDLDHREVSAERVLRDLSRREGAAEAGVPVVFTGSLGLGDGRGLDPLRGFATRVGGLSQSPQVHLDNQVLESHGGLDVSWDAVEELFLPGVLDEMFAAYLGLLRRLAREGLGAWDRAAADLLPAGQRRRREEIDAAAGSGPAPGGLLHDAFLDRALREPDAPALIGDGGALTRGRSGTGRCGSPRG</sequence>
<dbReference type="Gene3D" id="3.30.559.10">
    <property type="entry name" value="Chloramphenicol acetyltransferase-like domain"/>
    <property type="match status" value="1"/>
</dbReference>
<dbReference type="GO" id="GO:0005737">
    <property type="term" value="C:cytoplasm"/>
    <property type="evidence" value="ECO:0007669"/>
    <property type="project" value="TreeGrafter"/>
</dbReference>
<feature type="region of interest" description="Disordered" evidence="5">
    <location>
        <begin position="732"/>
        <end position="755"/>
    </location>
</feature>
<dbReference type="PANTHER" id="PTHR45527:SF10">
    <property type="entry name" value="PYOCHELIN SYNTHASE PCHF"/>
    <property type="match status" value="1"/>
</dbReference>
<keyword evidence="3" id="KW-0597">Phosphoprotein</keyword>
<dbReference type="GO" id="GO:0044550">
    <property type="term" value="P:secondary metabolite biosynthetic process"/>
    <property type="evidence" value="ECO:0007669"/>
    <property type="project" value="TreeGrafter"/>
</dbReference>